<keyword evidence="6" id="KW-0804">Transcription</keyword>
<keyword evidence="7" id="KW-0539">Nucleus</keyword>
<evidence type="ECO:0000259" key="9">
    <source>
        <dbReference type="SMART" id="SM00906"/>
    </source>
</evidence>
<dbReference type="GO" id="GO:0043565">
    <property type="term" value="F:sequence-specific DNA binding"/>
    <property type="evidence" value="ECO:0007669"/>
    <property type="project" value="TreeGrafter"/>
</dbReference>
<keyword evidence="5" id="KW-0238">DNA-binding</keyword>
<dbReference type="InterPro" id="IPR052202">
    <property type="entry name" value="Yeast_MetPath_Reg"/>
</dbReference>
<reference evidence="10" key="1">
    <citation type="submission" date="2021-10" db="EMBL/GenBank/DDBJ databases">
        <authorList>
            <person name="Piombo E."/>
        </authorList>
    </citation>
    <scope>NUCLEOTIDE SEQUENCE</scope>
</reference>
<dbReference type="AlphaFoldDB" id="A0A9N9VEX7"/>
<gene>
    <name evidence="10" type="ORF">CRHIZ90672A_00011092</name>
</gene>
<evidence type="ECO:0000256" key="4">
    <source>
        <dbReference type="ARBA" id="ARBA00023015"/>
    </source>
</evidence>
<dbReference type="SMART" id="SM00906">
    <property type="entry name" value="Fungal_trans"/>
    <property type="match status" value="1"/>
</dbReference>
<evidence type="ECO:0000256" key="8">
    <source>
        <dbReference type="SAM" id="Phobius"/>
    </source>
</evidence>
<evidence type="ECO:0000256" key="1">
    <source>
        <dbReference type="ARBA" id="ARBA00004123"/>
    </source>
</evidence>
<dbReference type="PANTHER" id="PTHR47782:SF12">
    <property type="entry name" value="ZN(II)2CYS6 TRANSCRIPTION FACTOR (EUROFUNG)"/>
    <property type="match status" value="1"/>
</dbReference>
<dbReference type="GO" id="GO:0045944">
    <property type="term" value="P:positive regulation of transcription by RNA polymerase II"/>
    <property type="evidence" value="ECO:0007669"/>
    <property type="project" value="TreeGrafter"/>
</dbReference>
<feature type="domain" description="Xylanolytic transcriptional activator regulatory" evidence="9">
    <location>
        <begin position="9"/>
        <end position="84"/>
    </location>
</feature>
<evidence type="ECO:0000256" key="5">
    <source>
        <dbReference type="ARBA" id="ARBA00023125"/>
    </source>
</evidence>
<name>A0A9N9VEX7_9HYPO</name>
<dbReference type="CDD" id="cd12148">
    <property type="entry name" value="fungal_TF_MHR"/>
    <property type="match status" value="1"/>
</dbReference>
<dbReference type="GO" id="GO:0008270">
    <property type="term" value="F:zinc ion binding"/>
    <property type="evidence" value="ECO:0007669"/>
    <property type="project" value="InterPro"/>
</dbReference>
<keyword evidence="2" id="KW-0479">Metal-binding</keyword>
<comment type="caution">
    <text evidence="10">The sequence shown here is derived from an EMBL/GenBank/DDBJ whole genome shotgun (WGS) entry which is preliminary data.</text>
</comment>
<keyword evidence="4" id="KW-0805">Transcription regulation</keyword>
<evidence type="ECO:0000256" key="2">
    <source>
        <dbReference type="ARBA" id="ARBA00022723"/>
    </source>
</evidence>
<keyword evidence="8" id="KW-1133">Transmembrane helix</keyword>
<evidence type="ECO:0000313" key="11">
    <source>
        <dbReference type="Proteomes" id="UP000696573"/>
    </source>
</evidence>
<dbReference type="GO" id="GO:0006351">
    <property type="term" value="P:DNA-templated transcription"/>
    <property type="evidence" value="ECO:0007669"/>
    <property type="project" value="InterPro"/>
</dbReference>
<dbReference type="Pfam" id="PF04082">
    <property type="entry name" value="Fungal_trans"/>
    <property type="match status" value="1"/>
</dbReference>
<proteinExistence type="predicted"/>
<dbReference type="InterPro" id="IPR007219">
    <property type="entry name" value="XnlR_reg_dom"/>
</dbReference>
<organism evidence="10 11">
    <name type="scientific">Clonostachys rhizophaga</name>
    <dbReference type="NCBI Taxonomy" id="160324"/>
    <lineage>
        <taxon>Eukaryota</taxon>
        <taxon>Fungi</taxon>
        <taxon>Dikarya</taxon>
        <taxon>Ascomycota</taxon>
        <taxon>Pezizomycotina</taxon>
        <taxon>Sordariomycetes</taxon>
        <taxon>Hypocreomycetidae</taxon>
        <taxon>Hypocreales</taxon>
        <taxon>Bionectriaceae</taxon>
        <taxon>Clonostachys</taxon>
    </lineage>
</organism>
<keyword evidence="8" id="KW-0472">Membrane</keyword>
<evidence type="ECO:0000256" key="7">
    <source>
        <dbReference type="ARBA" id="ARBA00023242"/>
    </source>
</evidence>
<dbReference type="PANTHER" id="PTHR47782">
    <property type="entry name" value="ZN(II)2CYS6 TRANSCRIPTION FACTOR (EUROFUNG)-RELATED"/>
    <property type="match status" value="1"/>
</dbReference>
<comment type="subcellular location">
    <subcellularLocation>
        <location evidence="1">Nucleus</location>
    </subcellularLocation>
</comment>
<dbReference type="GO" id="GO:0005634">
    <property type="term" value="C:nucleus"/>
    <property type="evidence" value="ECO:0007669"/>
    <property type="project" value="UniProtKB-SubCell"/>
</dbReference>
<protein>
    <recommendedName>
        <fullName evidence="9">Xylanolytic transcriptional activator regulatory domain-containing protein</fullName>
    </recommendedName>
</protein>
<keyword evidence="11" id="KW-1185">Reference proteome</keyword>
<evidence type="ECO:0000256" key="6">
    <source>
        <dbReference type="ARBA" id="ARBA00023163"/>
    </source>
</evidence>
<keyword evidence="8" id="KW-0812">Transmembrane</keyword>
<feature type="transmembrane region" description="Helical" evidence="8">
    <location>
        <begin position="234"/>
        <end position="254"/>
    </location>
</feature>
<sequence length="391" mass="45263">MADAQDNEYRKLSGMAMRLCIELGYHRSVSRYRRHANPLVAEISKRCFWVAYDIDRMISFYLGRPIGISDDWIDVELPLDLDDQCISATRISHEMKTTPTTMITGALHMIKLRKIWTVISTTVYSPVQQSSDTTLHPKRLRTESISQEIDQWYRSSPIYPPCPSLNPMSVYATSDWFWLANAHTVLILYRYWLVHDPASTDDPFIDRAFCICQTTSQQMCFKYRKLFRTPNLQFTWNLVHVLFLAGITYIYCIWKSPKLRRETRHIDVVNTCVACHTVLVIVAERWPHAAGIRSIFEFLWEKTIELVYGEEGARRPLQAGQEREEGDVQPHMMQDWLIGLEDTAFSQDSDHLLLELLGEVGDGAWDPHMFQVGGTTPFDEGVMVQNGQFEP</sequence>
<evidence type="ECO:0000313" key="10">
    <source>
        <dbReference type="EMBL" id="CAH0021253.1"/>
    </source>
</evidence>
<evidence type="ECO:0000256" key="3">
    <source>
        <dbReference type="ARBA" id="ARBA00022833"/>
    </source>
</evidence>
<dbReference type="OrthoDB" id="189997at2759"/>
<dbReference type="EMBL" id="CABFNQ020000653">
    <property type="protein sequence ID" value="CAH0021253.1"/>
    <property type="molecule type" value="Genomic_DNA"/>
</dbReference>
<dbReference type="Proteomes" id="UP000696573">
    <property type="component" value="Unassembled WGS sequence"/>
</dbReference>
<dbReference type="GO" id="GO:0000981">
    <property type="term" value="F:DNA-binding transcription factor activity, RNA polymerase II-specific"/>
    <property type="evidence" value="ECO:0007669"/>
    <property type="project" value="TreeGrafter"/>
</dbReference>
<accession>A0A9N9VEX7</accession>
<keyword evidence="3" id="KW-0862">Zinc</keyword>